<dbReference type="InterPro" id="IPR020476">
    <property type="entry name" value="Nudix_hydrolase"/>
</dbReference>
<dbReference type="PANTHER" id="PTHR43046:SF12">
    <property type="entry name" value="GDP-MANNOSE MANNOSYL HYDROLASE"/>
    <property type="match status" value="1"/>
</dbReference>
<protein>
    <submittedName>
        <fullName evidence="6">NUDIX domain-containing protein</fullName>
    </submittedName>
</protein>
<dbReference type="PRINTS" id="PR00502">
    <property type="entry name" value="NUDIXFAMILY"/>
</dbReference>
<evidence type="ECO:0000256" key="1">
    <source>
        <dbReference type="ARBA" id="ARBA00001946"/>
    </source>
</evidence>
<dbReference type="InterPro" id="IPR020084">
    <property type="entry name" value="NUDIX_hydrolase_CS"/>
</dbReference>
<evidence type="ECO:0000313" key="7">
    <source>
        <dbReference type="Proteomes" id="UP000287969"/>
    </source>
</evidence>
<dbReference type="RefSeq" id="WP_083381738.1">
    <property type="nucleotide sequence ID" value="NZ_CP035282.1"/>
</dbReference>
<dbReference type="AlphaFoldDB" id="A0A410QBV3"/>
<keyword evidence="3" id="KW-0460">Magnesium</keyword>
<dbReference type="PROSITE" id="PS51462">
    <property type="entry name" value="NUDIX"/>
    <property type="match status" value="1"/>
</dbReference>
<gene>
    <name evidence="6" type="ORF">EQM13_07625</name>
</gene>
<evidence type="ECO:0000256" key="2">
    <source>
        <dbReference type="ARBA" id="ARBA00022801"/>
    </source>
</evidence>
<proteinExistence type="inferred from homology"/>
<organism evidence="6 7">
    <name type="scientific">Acidilutibacter cellobiosedens</name>
    <dbReference type="NCBI Taxonomy" id="2507161"/>
    <lineage>
        <taxon>Bacteria</taxon>
        <taxon>Bacillati</taxon>
        <taxon>Bacillota</taxon>
        <taxon>Tissierellia</taxon>
        <taxon>Tissierellales</taxon>
        <taxon>Acidilutibacteraceae</taxon>
        <taxon>Acidilutibacter</taxon>
    </lineage>
</organism>
<dbReference type="InterPro" id="IPR015797">
    <property type="entry name" value="NUDIX_hydrolase-like_dom_sf"/>
</dbReference>
<name>A0A410QBV3_9FIRM</name>
<dbReference type="OrthoDB" id="2315469at2"/>
<dbReference type="PROSITE" id="PS00893">
    <property type="entry name" value="NUDIX_BOX"/>
    <property type="match status" value="1"/>
</dbReference>
<dbReference type="KEGG" id="spoa:EQM13_07625"/>
<sequence>MKFIIKFIHIISKIKWKIIKPITIGVRIILIDNNKILLVKHTYDNYWYLPGGGVKKGESFEEAICRELKEELGIEIDDMNLFGVYNNFSEGKNDNIIIFESENFQMNNKKSIEIEEFKFCEIDDTLKGLSPGTKRRLKEYLEGNKPYFGMW</sequence>
<reference evidence="7" key="1">
    <citation type="submission" date="2019-01" db="EMBL/GenBank/DDBJ databases">
        <title>Draft genomes of a novel of Sporanaerobacter strains.</title>
        <authorList>
            <person name="Ma S."/>
        </authorList>
    </citation>
    <scope>NUCLEOTIDE SEQUENCE [LARGE SCALE GENOMIC DNA]</scope>
    <source>
        <strain evidence="7">NJN-17</strain>
    </source>
</reference>
<comment type="cofactor">
    <cofactor evidence="1">
        <name>Mg(2+)</name>
        <dbReference type="ChEBI" id="CHEBI:18420"/>
    </cofactor>
</comment>
<evidence type="ECO:0000313" key="6">
    <source>
        <dbReference type="EMBL" id="QAT61457.1"/>
    </source>
</evidence>
<feature type="domain" description="Nudix hydrolase" evidence="5">
    <location>
        <begin position="21"/>
        <end position="142"/>
    </location>
</feature>
<dbReference type="EMBL" id="CP035282">
    <property type="protein sequence ID" value="QAT61457.1"/>
    <property type="molecule type" value="Genomic_DNA"/>
</dbReference>
<evidence type="ECO:0000256" key="3">
    <source>
        <dbReference type="ARBA" id="ARBA00022842"/>
    </source>
</evidence>
<dbReference type="Pfam" id="PF00293">
    <property type="entry name" value="NUDIX"/>
    <property type="match status" value="1"/>
</dbReference>
<dbReference type="PANTHER" id="PTHR43046">
    <property type="entry name" value="GDP-MANNOSE MANNOSYL HYDROLASE"/>
    <property type="match status" value="1"/>
</dbReference>
<comment type="similarity">
    <text evidence="4">Belongs to the Nudix hydrolase family.</text>
</comment>
<evidence type="ECO:0000256" key="4">
    <source>
        <dbReference type="RuleBase" id="RU003476"/>
    </source>
</evidence>
<keyword evidence="7" id="KW-1185">Reference proteome</keyword>
<dbReference type="Proteomes" id="UP000287969">
    <property type="component" value="Chromosome"/>
</dbReference>
<dbReference type="Gene3D" id="3.90.79.10">
    <property type="entry name" value="Nucleoside Triphosphate Pyrophosphohydrolase"/>
    <property type="match status" value="1"/>
</dbReference>
<evidence type="ECO:0000259" key="5">
    <source>
        <dbReference type="PROSITE" id="PS51462"/>
    </source>
</evidence>
<keyword evidence="2 4" id="KW-0378">Hydrolase</keyword>
<dbReference type="GO" id="GO:0016787">
    <property type="term" value="F:hydrolase activity"/>
    <property type="evidence" value="ECO:0007669"/>
    <property type="project" value="UniProtKB-KW"/>
</dbReference>
<dbReference type="InterPro" id="IPR000086">
    <property type="entry name" value="NUDIX_hydrolase_dom"/>
</dbReference>
<accession>A0A410QBV3</accession>
<dbReference type="SUPFAM" id="SSF55811">
    <property type="entry name" value="Nudix"/>
    <property type="match status" value="1"/>
</dbReference>